<feature type="transmembrane region" description="Helical" evidence="1">
    <location>
        <begin position="200"/>
        <end position="223"/>
    </location>
</feature>
<keyword evidence="4" id="KW-1185">Reference proteome</keyword>
<evidence type="ECO:0000259" key="2">
    <source>
        <dbReference type="Pfam" id="PF20990"/>
    </source>
</evidence>
<evidence type="ECO:0000256" key="1">
    <source>
        <dbReference type="SAM" id="Phobius"/>
    </source>
</evidence>
<organism evidence="3 4">
    <name type="scientific">Enemella evansiae</name>
    <dbReference type="NCBI Taxonomy" id="2016499"/>
    <lineage>
        <taxon>Bacteria</taxon>
        <taxon>Bacillati</taxon>
        <taxon>Actinomycetota</taxon>
        <taxon>Actinomycetes</taxon>
        <taxon>Propionibacteriales</taxon>
        <taxon>Propionibacteriaceae</taxon>
        <taxon>Enemella</taxon>
    </lineage>
</organism>
<keyword evidence="1" id="KW-0812">Transmembrane</keyword>
<dbReference type="Proteomes" id="UP000215896">
    <property type="component" value="Unassembled WGS sequence"/>
</dbReference>
<comment type="caution">
    <text evidence="3">The sequence shown here is derived from an EMBL/GenBank/DDBJ whole genome shotgun (WGS) entry which is preliminary data.</text>
</comment>
<evidence type="ECO:0000313" key="3">
    <source>
        <dbReference type="EMBL" id="OYO13494.1"/>
    </source>
</evidence>
<feature type="domain" description="Predicted membrane protein YciQ-like C-terminal" evidence="2">
    <location>
        <begin position="66"/>
        <end position="311"/>
    </location>
</feature>
<keyword evidence="1" id="KW-1133">Transmembrane helix</keyword>
<accession>A0A255GKI9</accession>
<sequence>MNVVIVAVGVLLLLVAVTVAVVAWQRSRDEIFIGPTPGLLPAPGQPVRVERVRPGREYAGAVPVQFQPPRDLAPGLVGTIVDGHAEMRDVTATIIDLAVRGFLRIQSVGAPEAGQQDGRGRGRKAKQDWILEALPNPPADARPFEAALLRGLFRTGPRVRMSDLQAGAGQAMREAQVDLYRQVVANGWYPRHPAASGGKLRIWGTLLLILGLIAGLLTVSLALTLRAEWWALAGPIAAVVGGLVLLLVGRRARVGRTATGTAVAIQARGFKQYLTTAEADQIRFEEASEIFSRYLPYAIVFGVADHWAKVFGEVAKRYQAQLGVAGGYTAGDALFDLMWFDLLTDGDLDLFNLPELFGGLDIGDAGIGDVLSGFTDGVDSFVDSANGFDLPDLGGCDGCDLDLGGCDGCG</sequence>
<gene>
    <name evidence="3" type="ORF">CGZ94_11015</name>
</gene>
<protein>
    <recommendedName>
        <fullName evidence="2">Predicted membrane protein YciQ-like C-terminal domain-containing protein</fullName>
    </recommendedName>
</protein>
<keyword evidence="1" id="KW-0472">Membrane</keyword>
<reference evidence="3 4" key="1">
    <citation type="submission" date="2017-07" db="EMBL/GenBank/DDBJ databases">
        <title>Draft whole genome sequences of clinical Proprionibacteriaceae strains.</title>
        <authorList>
            <person name="Bernier A.-M."/>
            <person name="Bernard K."/>
            <person name="Domingo M.-C."/>
        </authorList>
    </citation>
    <scope>NUCLEOTIDE SEQUENCE [LARGE SCALE GENOMIC DNA]</scope>
    <source>
        <strain evidence="3 4">NML 030167</strain>
    </source>
</reference>
<dbReference type="EMBL" id="NMVO01000013">
    <property type="protein sequence ID" value="OYO13494.1"/>
    <property type="molecule type" value="Genomic_DNA"/>
</dbReference>
<dbReference type="AlphaFoldDB" id="A0A255GKI9"/>
<name>A0A255GKI9_9ACTN</name>
<dbReference type="RefSeq" id="WP_094360017.1">
    <property type="nucleotide sequence ID" value="NZ_NMVK01000026.1"/>
</dbReference>
<proteinExistence type="predicted"/>
<feature type="transmembrane region" description="Helical" evidence="1">
    <location>
        <begin position="6"/>
        <end position="24"/>
    </location>
</feature>
<dbReference type="OrthoDB" id="143710at2"/>
<feature type="transmembrane region" description="Helical" evidence="1">
    <location>
        <begin position="229"/>
        <end position="248"/>
    </location>
</feature>
<dbReference type="InterPro" id="IPR048389">
    <property type="entry name" value="YciQ-like_C"/>
</dbReference>
<dbReference type="Pfam" id="PF20990">
    <property type="entry name" value="DUF2207_C"/>
    <property type="match status" value="1"/>
</dbReference>
<evidence type="ECO:0000313" key="4">
    <source>
        <dbReference type="Proteomes" id="UP000215896"/>
    </source>
</evidence>